<evidence type="ECO:0008006" key="4">
    <source>
        <dbReference type="Google" id="ProtNLM"/>
    </source>
</evidence>
<dbReference type="InterPro" id="IPR021210">
    <property type="entry name" value="Exosporium_BclB"/>
</dbReference>
<reference evidence="3" key="1">
    <citation type="submission" date="2018-11" db="EMBL/GenBank/DDBJ databases">
        <title>Complete genome sequence of Paenibacillus sp. ML311-T8.</title>
        <authorList>
            <person name="Nam Y.-D."/>
            <person name="Kang J."/>
            <person name="Chung W.-H."/>
            <person name="Park Y.S."/>
        </authorList>
    </citation>
    <scope>NUCLEOTIDE SEQUENCE [LARGE SCALE GENOMIC DNA]</scope>
    <source>
        <strain evidence="3">ML311-T8</strain>
    </source>
</reference>
<keyword evidence="1" id="KW-1133">Transmembrane helix</keyword>
<evidence type="ECO:0000313" key="3">
    <source>
        <dbReference type="Proteomes" id="UP000426246"/>
    </source>
</evidence>
<protein>
    <recommendedName>
        <fullName evidence="4">Collagen-like repeat preface domain-containing protein</fullName>
    </recommendedName>
</protein>
<dbReference type="EMBL" id="CP034235">
    <property type="protein sequence ID" value="QGR00136.1"/>
    <property type="molecule type" value="Genomic_DNA"/>
</dbReference>
<dbReference type="Proteomes" id="UP000426246">
    <property type="component" value="Chromosome"/>
</dbReference>
<feature type="transmembrane region" description="Helical" evidence="1">
    <location>
        <begin position="174"/>
        <end position="194"/>
    </location>
</feature>
<dbReference type="NCBIfam" id="TIGR03721">
    <property type="entry name" value="exospore_TM"/>
    <property type="match status" value="1"/>
</dbReference>
<dbReference type="OrthoDB" id="1685113at2"/>
<proteinExistence type="predicted"/>
<keyword evidence="3" id="KW-1185">Reference proteome</keyword>
<name>A0A6B8RX14_9BACL</name>
<keyword evidence="1" id="KW-0472">Membrane</keyword>
<evidence type="ECO:0000256" key="1">
    <source>
        <dbReference type="SAM" id="Phobius"/>
    </source>
</evidence>
<dbReference type="AlphaFoldDB" id="A0A6B8RX14"/>
<sequence>MREAIKKEMLLENKLEAILKSATPPPVIVTTGAIGATGAQGVTGVTGATGDPGVTGVTGTTGITGTTRITGLTGATRATGATGATGVTGVTGATGITGATGAAGAGAIIPFASGLPASLTTILGGLVGTGSLVGFGNNVTNVNIAGGTIDLTGAGGLLLNFSFSMPRAGTITSIAAYFSVTLGLSLIGSAVTIRAQLFRSATPNNIFIPIPGAIVTLSPALTGTVLLGAISNGIITGLNIPVSPQDRILMVFSATAAGLSLVNTINGYASAGVTIA</sequence>
<evidence type="ECO:0000313" key="2">
    <source>
        <dbReference type="EMBL" id="QGR00136.1"/>
    </source>
</evidence>
<feature type="transmembrane region" description="Helical" evidence="1">
    <location>
        <begin position="248"/>
        <end position="269"/>
    </location>
</feature>
<gene>
    <name evidence="2" type="ORF">EHS13_17245</name>
</gene>
<dbReference type="KEGG" id="ppsc:EHS13_17245"/>
<accession>A0A6B8RX14</accession>
<organism evidence="2 3">
    <name type="scientific">Paenibacillus psychroresistens</name>
    <dbReference type="NCBI Taxonomy" id="1778678"/>
    <lineage>
        <taxon>Bacteria</taxon>
        <taxon>Bacillati</taxon>
        <taxon>Bacillota</taxon>
        <taxon>Bacilli</taxon>
        <taxon>Bacillales</taxon>
        <taxon>Paenibacillaceae</taxon>
        <taxon>Paenibacillus</taxon>
    </lineage>
</organism>
<keyword evidence="1" id="KW-0812">Transmembrane</keyword>
<feature type="transmembrane region" description="Helical" evidence="1">
    <location>
        <begin position="206"/>
        <end position="227"/>
    </location>
</feature>